<evidence type="ECO:0000313" key="2">
    <source>
        <dbReference type="EMBL" id="THG32434.1"/>
    </source>
</evidence>
<keyword evidence="3" id="KW-1185">Reference proteome</keyword>
<dbReference type="EMBL" id="SSSN01000009">
    <property type="protein sequence ID" value="THG32434.1"/>
    <property type="molecule type" value="Genomic_DNA"/>
</dbReference>
<dbReference type="AlphaFoldDB" id="A0A4S4FQ37"/>
<dbReference type="OrthoDB" id="5196541at2"/>
<dbReference type="PROSITE" id="PS51273">
    <property type="entry name" value="GATASE_TYPE_1"/>
    <property type="match status" value="1"/>
</dbReference>
<comment type="caution">
    <text evidence="2">The sequence shown here is derived from an EMBL/GenBank/DDBJ whole genome shotgun (WGS) entry which is preliminary data.</text>
</comment>
<feature type="non-terminal residue" evidence="2">
    <location>
        <position position="1"/>
    </location>
</feature>
<sequence length="209" mass="22527">TPTADLAGIDPAAADLLVVLGGEEGAYEGADFPYIAVEIDLLRARIDAEAPIFGVCLGAQLLAASLGASVYRGPRKEVGYLDVTPTDAGADSPLRHLSGVPVMQWHGDTFDLPEGVTRLATSPQYENQAFGIDDWLLAVQFHPEVTSAMHDEWVGLWSDELPEYGQDAESMARDRDQYSAAMQDASRALLGDYLAGLRSRRSTGAVRYL</sequence>
<dbReference type="Gene3D" id="3.40.50.880">
    <property type="match status" value="1"/>
</dbReference>
<dbReference type="Proteomes" id="UP000307380">
    <property type="component" value="Unassembled WGS sequence"/>
</dbReference>
<keyword evidence="2" id="KW-0808">Transferase</keyword>
<dbReference type="InterPro" id="IPR017926">
    <property type="entry name" value="GATASE"/>
</dbReference>
<gene>
    <name evidence="2" type="ORF">E6C70_11690</name>
</gene>
<dbReference type="GO" id="GO:0005829">
    <property type="term" value="C:cytosol"/>
    <property type="evidence" value="ECO:0007669"/>
    <property type="project" value="TreeGrafter"/>
</dbReference>
<dbReference type="RefSeq" id="WP_136424735.1">
    <property type="nucleotide sequence ID" value="NZ_SSSN01000009.1"/>
</dbReference>
<organism evidence="2 3">
    <name type="scientific">Orlajensenia flava</name>
    <dbReference type="NCBI Taxonomy" id="2565934"/>
    <lineage>
        <taxon>Bacteria</taxon>
        <taxon>Bacillati</taxon>
        <taxon>Actinomycetota</taxon>
        <taxon>Actinomycetes</taxon>
        <taxon>Micrococcales</taxon>
        <taxon>Microbacteriaceae</taxon>
        <taxon>Orlajensenia</taxon>
    </lineage>
</organism>
<proteinExistence type="predicted"/>
<reference evidence="2 3" key="1">
    <citation type="submission" date="2019-04" db="EMBL/GenBank/DDBJ databases">
        <authorList>
            <person name="Jiang L."/>
        </authorList>
    </citation>
    <scope>NUCLEOTIDE SEQUENCE [LARGE SCALE GENOMIC DNA]</scope>
    <source>
        <strain evidence="2 3">YIM 131861</strain>
    </source>
</reference>
<dbReference type="Pfam" id="PF00117">
    <property type="entry name" value="GATase"/>
    <property type="match status" value="1"/>
</dbReference>
<evidence type="ECO:0000313" key="3">
    <source>
        <dbReference type="Proteomes" id="UP000307380"/>
    </source>
</evidence>
<evidence type="ECO:0000259" key="1">
    <source>
        <dbReference type="Pfam" id="PF00117"/>
    </source>
</evidence>
<dbReference type="PRINTS" id="PR00096">
    <property type="entry name" value="GATASE"/>
</dbReference>
<protein>
    <submittedName>
        <fullName evidence="2">Glutamine amidotransferase</fullName>
    </submittedName>
</protein>
<dbReference type="PANTHER" id="PTHR42695">
    <property type="entry name" value="GLUTAMINE AMIDOTRANSFERASE YLR126C-RELATED"/>
    <property type="match status" value="1"/>
</dbReference>
<dbReference type="InterPro" id="IPR029062">
    <property type="entry name" value="Class_I_gatase-like"/>
</dbReference>
<dbReference type="GO" id="GO:0016740">
    <property type="term" value="F:transferase activity"/>
    <property type="evidence" value="ECO:0007669"/>
    <property type="project" value="UniProtKB-KW"/>
</dbReference>
<accession>A0A4S4FQ37</accession>
<dbReference type="PANTHER" id="PTHR42695:SF5">
    <property type="entry name" value="GLUTAMINE AMIDOTRANSFERASE YLR126C-RELATED"/>
    <property type="match status" value="1"/>
</dbReference>
<keyword evidence="2" id="KW-0315">Glutamine amidotransferase</keyword>
<dbReference type="InterPro" id="IPR044992">
    <property type="entry name" value="ChyE-like"/>
</dbReference>
<name>A0A4S4FQ37_9MICO</name>
<dbReference type="SUPFAM" id="SSF52317">
    <property type="entry name" value="Class I glutamine amidotransferase-like"/>
    <property type="match status" value="1"/>
</dbReference>
<dbReference type="CDD" id="cd01741">
    <property type="entry name" value="GATase1_1"/>
    <property type="match status" value="1"/>
</dbReference>
<feature type="domain" description="Glutamine amidotransferase" evidence="1">
    <location>
        <begin position="14"/>
        <end position="151"/>
    </location>
</feature>